<dbReference type="RefSeq" id="WP_124153986.1">
    <property type="nucleotide sequence ID" value="NZ_RQIS01000034.1"/>
</dbReference>
<keyword evidence="2" id="KW-1185">Reference proteome</keyword>
<dbReference type="OrthoDB" id="1492854at2"/>
<dbReference type="EMBL" id="RQIS01000034">
    <property type="protein sequence ID" value="RQG99819.1"/>
    <property type="molecule type" value="Genomic_DNA"/>
</dbReference>
<protein>
    <submittedName>
        <fullName evidence="1">Uncharacterized protein</fullName>
    </submittedName>
</protein>
<gene>
    <name evidence="1" type="ORF">D1Y85_26190</name>
</gene>
<evidence type="ECO:0000313" key="1">
    <source>
        <dbReference type="EMBL" id="RQG99819.1"/>
    </source>
</evidence>
<dbReference type="Proteomes" id="UP000272778">
    <property type="component" value="Unassembled WGS sequence"/>
</dbReference>
<accession>A0A3N6PH59</accession>
<name>A0A3N6PH59_9BURK</name>
<organism evidence="1 2">
    <name type="scientific">Paraburkholderia dinghuensis</name>
    <dbReference type="NCBI Taxonomy" id="2305225"/>
    <lineage>
        <taxon>Bacteria</taxon>
        <taxon>Pseudomonadati</taxon>
        <taxon>Pseudomonadota</taxon>
        <taxon>Betaproteobacteria</taxon>
        <taxon>Burkholderiales</taxon>
        <taxon>Burkholderiaceae</taxon>
        <taxon>Paraburkholderia</taxon>
    </lineage>
</organism>
<dbReference type="AlphaFoldDB" id="A0A3N6PH59"/>
<comment type="caution">
    <text evidence="1">The sequence shown here is derived from an EMBL/GenBank/DDBJ whole genome shotgun (WGS) entry which is preliminary data.</text>
</comment>
<evidence type="ECO:0000313" key="2">
    <source>
        <dbReference type="Proteomes" id="UP000272778"/>
    </source>
</evidence>
<sequence length="228" mass="25484">MFKSVYAYVRENISLLADSYPWGIPSPLPAGITLPGSEASLLERNLALKDELHVAWSTGSAHERLRLCHWYISVWGGVRRNDEETLRLYANGDEATVLARGKQGIASWSKAFTIRDPKRFAIFDARTSIALNAIQVRAGVEPPIVFPALPSRNKRVVAAQLVVKRLVSAHGWQKVDHHAFYIMYCRLVEEIAVKLCTELKASISNQMVEMLLFANAIDLSDELCATYA</sequence>
<proteinExistence type="predicted"/>
<reference evidence="1 2" key="1">
    <citation type="submission" date="2018-11" db="EMBL/GenBank/DDBJ databases">
        <title>Paraburkholderia sp. DHOA04, isolated from soil.</title>
        <authorList>
            <person name="Gao Z.-H."/>
            <person name="Qiu L.-H."/>
            <person name="Fu J.-C."/>
        </authorList>
    </citation>
    <scope>NUCLEOTIDE SEQUENCE [LARGE SCALE GENOMIC DNA]</scope>
    <source>
        <strain evidence="1 2">DHOA04</strain>
    </source>
</reference>